<accession>A0A2P2QB84</accession>
<sequence length="49" mass="5931">MEFFFLSFPYGLYNQTKIEELAYFTQRTGIKYKEDKAKTSICYKCKRSN</sequence>
<dbReference type="EMBL" id="GGEC01083710">
    <property type="protein sequence ID" value="MBX64194.1"/>
    <property type="molecule type" value="Transcribed_RNA"/>
</dbReference>
<dbReference type="AlphaFoldDB" id="A0A2P2QB84"/>
<organism evidence="1">
    <name type="scientific">Rhizophora mucronata</name>
    <name type="common">Asiatic mangrove</name>
    <dbReference type="NCBI Taxonomy" id="61149"/>
    <lineage>
        <taxon>Eukaryota</taxon>
        <taxon>Viridiplantae</taxon>
        <taxon>Streptophyta</taxon>
        <taxon>Embryophyta</taxon>
        <taxon>Tracheophyta</taxon>
        <taxon>Spermatophyta</taxon>
        <taxon>Magnoliopsida</taxon>
        <taxon>eudicotyledons</taxon>
        <taxon>Gunneridae</taxon>
        <taxon>Pentapetalae</taxon>
        <taxon>rosids</taxon>
        <taxon>fabids</taxon>
        <taxon>Malpighiales</taxon>
        <taxon>Rhizophoraceae</taxon>
        <taxon>Rhizophora</taxon>
    </lineage>
</organism>
<evidence type="ECO:0000313" key="1">
    <source>
        <dbReference type="EMBL" id="MBX64194.1"/>
    </source>
</evidence>
<protein>
    <submittedName>
        <fullName evidence="1">Uncharacterized protein</fullName>
    </submittedName>
</protein>
<name>A0A2P2QB84_RHIMU</name>
<proteinExistence type="predicted"/>
<reference evidence="1" key="1">
    <citation type="submission" date="2018-02" db="EMBL/GenBank/DDBJ databases">
        <title>Rhizophora mucronata_Transcriptome.</title>
        <authorList>
            <person name="Meera S.P."/>
            <person name="Sreeshan A."/>
            <person name="Augustine A."/>
        </authorList>
    </citation>
    <scope>NUCLEOTIDE SEQUENCE</scope>
    <source>
        <tissue evidence="1">Leaf</tissue>
    </source>
</reference>